<evidence type="ECO:0000313" key="5">
    <source>
        <dbReference type="Proteomes" id="UP001259347"/>
    </source>
</evidence>
<feature type="domain" description="DprA winged helix" evidence="3">
    <location>
        <begin position="350"/>
        <end position="408"/>
    </location>
</feature>
<evidence type="ECO:0000259" key="3">
    <source>
        <dbReference type="Pfam" id="PF17782"/>
    </source>
</evidence>
<dbReference type="NCBIfam" id="TIGR00732">
    <property type="entry name" value="dprA"/>
    <property type="match status" value="1"/>
</dbReference>
<dbReference type="SUPFAM" id="SSF102405">
    <property type="entry name" value="MCP/YpsA-like"/>
    <property type="match status" value="1"/>
</dbReference>
<dbReference type="PANTHER" id="PTHR43022:SF1">
    <property type="entry name" value="PROTEIN SMF"/>
    <property type="match status" value="1"/>
</dbReference>
<gene>
    <name evidence="4" type="ORF">J2Y69_000581</name>
</gene>
<dbReference type="Gene3D" id="3.40.50.450">
    <property type="match status" value="1"/>
</dbReference>
<dbReference type="InterPro" id="IPR003488">
    <property type="entry name" value="DprA"/>
</dbReference>
<dbReference type="RefSeq" id="WP_310017355.1">
    <property type="nucleotide sequence ID" value="NZ_JAVDUM010000002.1"/>
</dbReference>
<protein>
    <submittedName>
        <fullName evidence="4">DNA processing protein</fullName>
    </submittedName>
</protein>
<keyword evidence="5" id="KW-1185">Reference proteome</keyword>
<dbReference type="EMBL" id="JAVDUM010000002">
    <property type="protein sequence ID" value="MDR6865996.1"/>
    <property type="molecule type" value="Genomic_DNA"/>
</dbReference>
<evidence type="ECO:0000259" key="2">
    <source>
        <dbReference type="Pfam" id="PF02481"/>
    </source>
</evidence>
<dbReference type="InterPro" id="IPR057666">
    <property type="entry name" value="DrpA_SLOG"/>
</dbReference>
<dbReference type="Proteomes" id="UP001259347">
    <property type="component" value="Unassembled WGS sequence"/>
</dbReference>
<name>A0ABU1S8T4_9MICO</name>
<proteinExistence type="inferred from homology"/>
<organism evidence="4 5">
    <name type="scientific">Microbacterium resistens</name>
    <dbReference type="NCBI Taxonomy" id="156977"/>
    <lineage>
        <taxon>Bacteria</taxon>
        <taxon>Bacillati</taxon>
        <taxon>Actinomycetota</taxon>
        <taxon>Actinomycetes</taxon>
        <taxon>Micrococcales</taxon>
        <taxon>Microbacteriaceae</taxon>
        <taxon>Microbacterium</taxon>
    </lineage>
</organism>
<dbReference type="Pfam" id="PF02481">
    <property type="entry name" value="DNA_processg_A"/>
    <property type="match status" value="1"/>
</dbReference>
<sequence>MSGQGPDGPSGDVGRSHDGAAGRHAIEDVLNSTALLAAVGRMRPDREPSELLARVVWNTLAEPGDGTAGAIVSALGPEEALHVAFGDGGGAWQGAERPAARVLAEARRRWVSRLDPGRVEDAMDRAFRCGARLLAPGDAVWPVRLDDLQESAPHVLWVRGSDEALGRTGVAIVGARAASAYGEHVAAEFAGDLAGDGLVVVSGGAYGIDGAAHRAALGVDGETVAVLAGGVDRAYPAGHSQLFGRIVENGAVISELPCGAAPTRWRFLARNRVIGALAAATVVVEAGWRSGSLNTAGHAAALGRPLGAVPGPVTSSTSAGCHRLLREYDAQCVTTAAEVRELLGPSVSLPPGALEADPDLIGLRDALSGRAFRDVQELARRSGLSRERVEALLGMLELDGGAVRGDGGWRGVRG</sequence>
<comment type="similarity">
    <text evidence="1">Belongs to the DprA/Smf family.</text>
</comment>
<evidence type="ECO:0000256" key="1">
    <source>
        <dbReference type="ARBA" id="ARBA00006525"/>
    </source>
</evidence>
<evidence type="ECO:0000313" key="4">
    <source>
        <dbReference type="EMBL" id="MDR6865996.1"/>
    </source>
</evidence>
<reference evidence="4 5" key="1">
    <citation type="submission" date="2023-07" db="EMBL/GenBank/DDBJ databases">
        <title>Sorghum-associated microbial communities from plants grown in Nebraska, USA.</title>
        <authorList>
            <person name="Schachtman D."/>
        </authorList>
    </citation>
    <scope>NUCLEOTIDE SEQUENCE [LARGE SCALE GENOMIC DNA]</scope>
    <source>
        <strain evidence="4 5">2980</strain>
    </source>
</reference>
<dbReference type="Pfam" id="PF17782">
    <property type="entry name" value="WHD_DprA"/>
    <property type="match status" value="1"/>
</dbReference>
<dbReference type="InterPro" id="IPR041614">
    <property type="entry name" value="DprA_WH"/>
</dbReference>
<accession>A0ABU1S8T4</accession>
<feature type="domain" description="Smf/DprA SLOG" evidence="2">
    <location>
        <begin position="133"/>
        <end position="342"/>
    </location>
</feature>
<comment type="caution">
    <text evidence="4">The sequence shown here is derived from an EMBL/GenBank/DDBJ whole genome shotgun (WGS) entry which is preliminary data.</text>
</comment>
<dbReference type="PANTHER" id="PTHR43022">
    <property type="entry name" value="PROTEIN SMF"/>
    <property type="match status" value="1"/>
</dbReference>